<sequence length="211" mass="24244">MSRRKLKAVEYDQDYVNLDDDTEIRRLIATLEELHLKRRDENWSSRLLDEHDPVKWTLEMEQYFSEFGAPAGCSRAAAVDYVLSAAVCRIYEKKGEDLSLAHLRERAELMLAANRDSQNPLNRLDYTSPQFAENARALCSILGLSDQHSDPKVLMKAACLYIIENLADDVISAEADEQEMKKKINETLVEVQNLTMDMSKKPNMQQVQYGR</sequence>
<evidence type="ECO:0000313" key="1">
    <source>
        <dbReference type="EnsemblMetazoa" id="CJA00872.1"/>
    </source>
</evidence>
<proteinExistence type="predicted"/>
<reference evidence="1" key="2">
    <citation type="submission" date="2022-06" db="UniProtKB">
        <authorList>
            <consortium name="EnsemblMetazoa"/>
        </authorList>
    </citation>
    <scope>IDENTIFICATION</scope>
    <source>
        <strain evidence="1">DF5081</strain>
    </source>
</reference>
<name>A0A8R1HKA1_CAEJA</name>
<organism evidence="1 2">
    <name type="scientific">Caenorhabditis japonica</name>
    <dbReference type="NCBI Taxonomy" id="281687"/>
    <lineage>
        <taxon>Eukaryota</taxon>
        <taxon>Metazoa</taxon>
        <taxon>Ecdysozoa</taxon>
        <taxon>Nematoda</taxon>
        <taxon>Chromadorea</taxon>
        <taxon>Rhabditida</taxon>
        <taxon>Rhabditina</taxon>
        <taxon>Rhabditomorpha</taxon>
        <taxon>Rhabditoidea</taxon>
        <taxon>Rhabditidae</taxon>
        <taxon>Peloderinae</taxon>
        <taxon>Caenorhabditis</taxon>
    </lineage>
</organism>
<evidence type="ECO:0000313" key="2">
    <source>
        <dbReference type="Proteomes" id="UP000005237"/>
    </source>
</evidence>
<dbReference type="Proteomes" id="UP000005237">
    <property type="component" value="Unassembled WGS sequence"/>
</dbReference>
<accession>A0A8R1HKA1</accession>
<dbReference type="AlphaFoldDB" id="A0A8R1HKA1"/>
<reference evidence="2" key="1">
    <citation type="submission" date="2010-08" db="EMBL/GenBank/DDBJ databases">
        <authorList>
            <consortium name="Caenorhabditis japonica Sequencing Consortium"/>
            <person name="Wilson R.K."/>
        </authorList>
    </citation>
    <scope>NUCLEOTIDE SEQUENCE [LARGE SCALE GENOMIC DNA]</scope>
    <source>
        <strain evidence="2">DF5081</strain>
    </source>
</reference>
<dbReference type="Pfam" id="PF10036">
    <property type="entry name" value="RLL"/>
    <property type="match status" value="1"/>
</dbReference>
<dbReference type="EnsemblMetazoa" id="CJA00872.1">
    <property type="protein sequence ID" value="CJA00872.1"/>
    <property type="gene ID" value="WBGene00120076"/>
</dbReference>
<keyword evidence="2" id="KW-1185">Reference proteome</keyword>
<dbReference type="InterPro" id="IPR019265">
    <property type="entry name" value="RTRAF"/>
</dbReference>
<dbReference type="PANTHER" id="PTHR15924">
    <property type="entry name" value="CLE"/>
    <property type="match status" value="1"/>
</dbReference>
<protein>
    <submittedName>
        <fullName evidence="1">Uncharacterized protein</fullName>
    </submittedName>
</protein>